<proteinExistence type="predicted"/>
<comment type="cofactor">
    <cofactor evidence="1">
        <name>Mg(2+)</name>
        <dbReference type="ChEBI" id="CHEBI:18420"/>
    </cofactor>
</comment>
<dbReference type="Pfam" id="PF03949">
    <property type="entry name" value="Malic_M"/>
    <property type="match status" value="1"/>
</dbReference>
<protein>
    <recommendedName>
        <fullName evidence="3">Malic enzyme NAD-binding domain-containing protein</fullName>
    </recommendedName>
</protein>
<reference evidence="4" key="1">
    <citation type="submission" date="2017-08" db="EMBL/GenBank/DDBJ databases">
        <authorList>
            <person name="Polle J.E."/>
            <person name="Barry K."/>
            <person name="Cushman J."/>
            <person name="Schmutz J."/>
            <person name="Tran D."/>
            <person name="Hathwaick L.T."/>
            <person name="Yim W.C."/>
            <person name="Jenkins J."/>
            <person name="Mckie-Krisberg Z.M."/>
            <person name="Prochnik S."/>
            <person name="Lindquist E."/>
            <person name="Dockter R.B."/>
            <person name="Adam C."/>
            <person name="Molina H."/>
            <person name="Bunkerborg J."/>
            <person name="Jin E."/>
            <person name="Buchheim M."/>
            <person name="Magnuson J."/>
        </authorList>
    </citation>
    <scope>NUCLEOTIDE SEQUENCE</scope>
    <source>
        <strain evidence="4">CCAP 19/18</strain>
    </source>
</reference>
<dbReference type="Proteomes" id="UP000815325">
    <property type="component" value="Unassembled WGS sequence"/>
</dbReference>
<dbReference type="InterPro" id="IPR036291">
    <property type="entry name" value="NAD(P)-bd_dom_sf"/>
</dbReference>
<organism evidence="4 5">
    <name type="scientific">Dunaliella salina</name>
    <name type="common">Green alga</name>
    <name type="synonym">Protococcus salinus</name>
    <dbReference type="NCBI Taxonomy" id="3046"/>
    <lineage>
        <taxon>Eukaryota</taxon>
        <taxon>Viridiplantae</taxon>
        <taxon>Chlorophyta</taxon>
        <taxon>core chlorophytes</taxon>
        <taxon>Chlorophyceae</taxon>
        <taxon>CS clade</taxon>
        <taxon>Chlamydomonadales</taxon>
        <taxon>Dunaliellaceae</taxon>
        <taxon>Dunaliella</taxon>
    </lineage>
</organism>
<dbReference type="SMART" id="SM00919">
    <property type="entry name" value="Malic_M"/>
    <property type="match status" value="1"/>
</dbReference>
<dbReference type="SUPFAM" id="SSF51735">
    <property type="entry name" value="NAD(P)-binding Rossmann-fold domains"/>
    <property type="match status" value="1"/>
</dbReference>
<sequence length="287" mass="31290">MPGVSINLEARTSSFMHCPVSTTVHGPPPTCANVSGGQRLHQSCLKRLQCKWACSTSAQVLAEDELLHILGWFPLVKIQYAIPLQGVHQRMLCPAVQMNLRMLCPAVQMNLRMLCPAVQMNLRMLCPAVQMNLLQECTSEDAVRVTQGRVIFASGSPQPSVELNGKVHVASQANNMYLFPGVALGAFLGCRIITDSMLMRAAETLPELIPEADLQAGCVYPRLQDIRAITTAVACAVLKQGHEEGLTQGRCLQWMEKGDEALAAWVRGLMFVPVYSSLVHLPTGVGE</sequence>
<feature type="domain" description="Malic enzyme NAD-binding" evidence="3">
    <location>
        <begin position="81"/>
        <end position="242"/>
    </location>
</feature>
<comment type="caution">
    <text evidence="4">The sequence shown here is derived from an EMBL/GenBank/DDBJ whole genome shotgun (WGS) entry which is preliminary data.</text>
</comment>
<keyword evidence="2" id="KW-0560">Oxidoreductase</keyword>
<accession>A0ABQ7GV36</accession>
<dbReference type="EMBL" id="MU069579">
    <property type="protein sequence ID" value="KAF5838420.1"/>
    <property type="molecule type" value="Genomic_DNA"/>
</dbReference>
<evidence type="ECO:0000259" key="3">
    <source>
        <dbReference type="SMART" id="SM00919"/>
    </source>
</evidence>
<keyword evidence="5" id="KW-1185">Reference proteome</keyword>
<evidence type="ECO:0000256" key="1">
    <source>
        <dbReference type="ARBA" id="ARBA00001946"/>
    </source>
</evidence>
<evidence type="ECO:0000256" key="2">
    <source>
        <dbReference type="ARBA" id="ARBA00023002"/>
    </source>
</evidence>
<dbReference type="InterPro" id="IPR012302">
    <property type="entry name" value="Malic_NAD-bd"/>
</dbReference>
<gene>
    <name evidence="4" type="ORF">DUNSADRAFT_2888</name>
</gene>
<dbReference type="PANTHER" id="PTHR23406">
    <property type="entry name" value="MALIC ENZYME-RELATED"/>
    <property type="match status" value="1"/>
</dbReference>
<name>A0ABQ7GV36_DUNSA</name>
<evidence type="ECO:0000313" key="5">
    <source>
        <dbReference type="Proteomes" id="UP000815325"/>
    </source>
</evidence>
<evidence type="ECO:0000313" key="4">
    <source>
        <dbReference type="EMBL" id="KAF5838420.1"/>
    </source>
</evidence>
<dbReference type="PANTHER" id="PTHR23406:SF32">
    <property type="entry name" value="NADP-DEPENDENT MALIC ENZYME"/>
    <property type="match status" value="1"/>
</dbReference>
<dbReference type="Gene3D" id="3.40.50.720">
    <property type="entry name" value="NAD(P)-binding Rossmann-like Domain"/>
    <property type="match status" value="1"/>
</dbReference>